<evidence type="ECO:0000256" key="5">
    <source>
        <dbReference type="SAM" id="MobiDB-lite"/>
    </source>
</evidence>
<dbReference type="CDD" id="cd07042">
    <property type="entry name" value="STAS_SulP_like_sulfate_transporter"/>
    <property type="match status" value="1"/>
</dbReference>
<dbReference type="NCBIfam" id="TIGR00815">
    <property type="entry name" value="sulP"/>
    <property type="match status" value="1"/>
</dbReference>
<dbReference type="Pfam" id="PF01740">
    <property type="entry name" value="STAS"/>
    <property type="match status" value="1"/>
</dbReference>
<evidence type="ECO:0000259" key="7">
    <source>
        <dbReference type="PROSITE" id="PS50801"/>
    </source>
</evidence>
<dbReference type="SUPFAM" id="SSF52091">
    <property type="entry name" value="SpoIIaa-like"/>
    <property type="match status" value="1"/>
</dbReference>
<protein>
    <recommendedName>
        <fullName evidence="7">STAS domain-containing protein</fullName>
    </recommendedName>
</protein>
<comment type="subcellular location">
    <subcellularLocation>
        <location evidence="1">Membrane</location>
        <topology evidence="1">Multi-pass membrane protein</topology>
    </subcellularLocation>
</comment>
<dbReference type="GO" id="GO:0016020">
    <property type="term" value="C:membrane"/>
    <property type="evidence" value="ECO:0007669"/>
    <property type="project" value="UniProtKB-SubCell"/>
</dbReference>
<dbReference type="InterPro" id="IPR011547">
    <property type="entry name" value="SLC26A/SulP_dom"/>
</dbReference>
<dbReference type="PROSITE" id="PS50801">
    <property type="entry name" value="STAS"/>
    <property type="match status" value="1"/>
</dbReference>
<accession>A0AAD9IFL5</accession>
<feature type="transmembrane region" description="Helical" evidence="6">
    <location>
        <begin position="284"/>
        <end position="305"/>
    </location>
</feature>
<comment type="caution">
    <text evidence="8">The sequence shown here is derived from an EMBL/GenBank/DDBJ whole genome shotgun (WGS) entry which is preliminary data.</text>
</comment>
<evidence type="ECO:0000313" key="9">
    <source>
        <dbReference type="Proteomes" id="UP001255856"/>
    </source>
</evidence>
<dbReference type="PROSITE" id="PS01130">
    <property type="entry name" value="SLC26A"/>
    <property type="match status" value="1"/>
</dbReference>
<dbReference type="InterPro" id="IPR018045">
    <property type="entry name" value="S04_transporter_CS"/>
</dbReference>
<proteinExistence type="predicted"/>
<feature type="transmembrane region" description="Helical" evidence="6">
    <location>
        <begin position="207"/>
        <end position="230"/>
    </location>
</feature>
<reference evidence="8" key="1">
    <citation type="submission" date="2021-01" db="EMBL/GenBank/DDBJ databases">
        <authorList>
            <person name="Eckstrom K.M.E."/>
        </authorList>
    </citation>
    <scope>NUCLEOTIDE SEQUENCE</scope>
    <source>
        <strain evidence="8">UVCC 0001</strain>
    </source>
</reference>
<keyword evidence="4 6" id="KW-0472">Membrane</keyword>
<feature type="transmembrane region" description="Helical" evidence="6">
    <location>
        <begin position="242"/>
        <end position="264"/>
    </location>
</feature>
<feature type="domain" description="STAS" evidence="7">
    <location>
        <begin position="542"/>
        <end position="665"/>
    </location>
</feature>
<dbReference type="PANTHER" id="PTHR11814">
    <property type="entry name" value="SULFATE TRANSPORTER"/>
    <property type="match status" value="1"/>
</dbReference>
<dbReference type="Pfam" id="PF00916">
    <property type="entry name" value="Sulfate_transp"/>
    <property type="match status" value="1"/>
</dbReference>
<evidence type="ECO:0000256" key="3">
    <source>
        <dbReference type="ARBA" id="ARBA00022989"/>
    </source>
</evidence>
<feature type="transmembrane region" description="Helical" evidence="6">
    <location>
        <begin position="457"/>
        <end position="479"/>
    </location>
</feature>
<dbReference type="GO" id="GO:0008271">
    <property type="term" value="F:secondary active sulfate transmembrane transporter activity"/>
    <property type="evidence" value="ECO:0007669"/>
    <property type="project" value="InterPro"/>
</dbReference>
<evidence type="ECO:0000256" key="6">
    <source>
        <dbReference type="SAM" id="Phobius"/>
    </source>
</evidence>
<evidence type="ECO:0000256" key="2">
    <source>
        <dbReference type="ARBA" id="ARBA00022692"/>
    </source>
</evidence>
<feature type="transmembrane region" description="Helical" evidence="6">
    <location>
        <begin position="486"/>
        <end position="518"/>
    </location>
</feature>
<dbReference type="InterPro" id="IPR001902">
    <property type="entry name" value="SLC26A/SulP_fam"/>
</dbReference>
<gene>
    <name evidence="8" type="ORF">QBZ16_004952</name>
</gene>
<dbReference type="AlphaFoldDB" id="A0AAD9IFL5"/>
<feature type="transmembrane region" description="Helical" evidence="6">
    <location>
        <begin position="139"/>
        <end position="160"/>
    </location>
</feature>
<keyword evidence="3 6" id="KW-1133">Transmembrane helix</keyword>
<evidence type="ECO:0000256" key="4">
    <source>
        <dbReference type="ARBA" id="ARBA00023136"/>
    </source>
</evidence>
<sequence>MAGAPSNFRAGRYLDHNGITGGDLSHTSANATPDQEHELQRQQRQMLVSAEAADSLLRQLDDGEPTILSVAKKEITKHGGRAKKEVSELGWYGVLTFVLPCIEWIRTYNFRQWIILDVCAGLSVGAMVIPQGMSYANLAALPAVYGLYGAFVPCLVYSFLGSSRQLAVGPVAVTSTLLGNGLENMFGNMPTDPNNPEDPALQEQINVAAIQVAFLAGIMYTGVALLRLGWIIRFLSHSVISGFMSGAAITIALGQVKYILGLSIGRGTTLQDLLKMIFDSLDQFKWREFVMGYYFIGQLYAFRYIGNRFKRFGLRPLPGPRSRSAAKPYIKPIGKIPKGLPDFTAGHWFPLDNAGRQVTLAIIICLVDICESISIAKALAQRNKYLLNYNQELRAVGFANIFGAMFSCYTTTGSFSRSAVNNSAGAKTPFAQFVCSMLVMLVLLCLTGVFTNMSRNVQGAIIIVGVLGLFDYEEFVYLYRINKLDWVVWVVTFLVVLFAGVEIGIGVGVGVSLVLVVWRSAFPSVVKLGQLPNSYVFRNVKLFPETTQAPGVLVLRVDAPFYFANIEAIRDAFARQIERARAEPQFPGVELRFLVIDMGPVTAVDATATHWLSEFVQDLRETTGVQLILANISKNVLGNLKRGGIHYALGPDHIYVDVVDAVNYASQTALAGEDAKRV</sequence>
<keyword evidence="9" id="KW-1185">Reference proteome</keyword>
<dbReference type="Proteomes" id="UP001255856">
    <property type="component" value="Unassembled WGS sequence"/>
</dbReference>
<dbReference type="EMBL" id="JASFZW010000007">
    <property type="protein sequence ID" value="KAK2077318.1"/>
    <property type="molecule type" value="Genomic_DNA"/>
</dbReference>
<evidence type="ECO:0000256" key="1">
    <source>
        <dbReference type="ARBA" id="ARBA00004141"/>
    </source>
</evidence>
<dbReference type="InterPro" id="IPR036513">
    <property type="entry name" value="STAS_dom_sf"/>
</dbReference>
<keyword evidence="2 6" id="KW-0812">Transmembrane</keyword>
<feature type="transmembrane region" description="Helical" evidence="6">
    <location>
        <begin position="113"/>
        <end position="133"/>
    </location>
</feature>
<dbReference type="Gene3D" id="3.30.750.24">
    <property type="entry name" value="STAS domain"/>
    <property type="match status" value="1"/>
</dbReference>
<organism evidence="8 9">
    <name type="scientific">Prototheca wickerhamii</name>
    <dbReference type="NCBI Taxonomy" id="3111"/>
    <lineage>
        <taxon>Eukaryota</taxon>
        <taxon>Viridiplantae</taxon>
        <taxon>Chlorophyta</taxon>
        <taxon>core chlorophytes</taxon>
        <taxon>Trebouxiophyceae</taxon>
        <taxon>Chlorellales</taxon>
        <taxon>Chlorellaceae</taxon>
        <taxon>Prototheca</taxon>
    </lineage>
</organism>
<dbReference type="InterPro" id="IPR002645">
    <property type="entry name" value="STAS_dom"/>
</dbReference>
<feature type="transmembrane region" description="Helical" evidence="6">
    <location>
        <begin position="167"/>
        <end position="187"/>
    </location>
</feature>
<name>A0AAD9IFL5_PROWI</name>
<feature type="region of interest" description="Disordered" evidence="5">
    <location>
        <begin position="22"/>
        <end position="44"/>
    </location>
</feature>
<feature type="transmembrane region" description="Helical" evidence="6">
    <location>
        <begin position="430"/>
        <end position="451"/>
    </location>
</feature>
<evidence type="ECO:0000313" key="8">
    <source>
        <dbReference type="EMBL" id="KAK2077318.1"/>
    </source>
</evidence>